<evidence type="ECO:0000259" key="3">
    <source>
        <dbReference type="PROSITE" id="PS50158"/>
    </source>
</evidence>
<evidence type="ECO:0000256" key="2">
    <source>
        <dbReference type="SAM" id="MobiDB-lite"/>
    </source>
</evidence>
<comment type="caution">
    <text evidence="5">The sequence shown here is derived from an EMBL/GenBank/DDBJ whole genome shotgun (WGS) entry which is preliminary data.</text>
</comment>
<feature type="compositionally biased region" description="Basic and acidic residues" evidence="2">
    <location>
        <begin position="416"/>
        <end position="438"/>
    </location>
</feature>
<dbReference type="InterPro" id="IPR036875">
    <property type="entry name" value="Znf_CCHC_sf"/>
</dbReference>
<gene>
    <name evidence="5" type="ORF">INT46_007960</name>
</gene>
<dbReference type="EMBL" id="JAEPRC010001217">
    <property type="protein sequence ID" value="KAG2189737.1"/>
    <property type="molecule type" value="Genomic_DNA"/>
</dbReference>
<dbReference type="SUPFAM" id="SSF57756">
    <property type="entry name" value="Retrovirus zinc finger-like domains"/>
    <property type="match status" value="1"/>
</dbReference>
<dbReference type="PROSITE" id="PS50158">
    <property type="entry name" value="ZF_CCHC"/>
    <property type="match status" value="2"/>
</dbReference>
<dbReference type="Gene3D" id="3.60.10.10">
    <property type="entry name" value="Endonuclease/exonuclease/phosphatase"/>
    <property type="match status" value="1"/>
</dbReference>
<dbReference type="PROSITE" id="PS50878">
    <property type="entry name" value="RT_POL"/>
    <property type="match status" value="1"/>
</dbReference>
<proteinExistence type="predicted"/>
<dbReference type="GO" id="GO:0003676">
    <property type="term" value="F:nucleic acid binding"/>
    <property type="evidence" value="ECO:0007669"/>
    <property type="project" value="InterPro"/>
</dbReference>
<feature type="region of interest" description="Disordered" evidence="2">
    <location>
        <begin position="262"/>
        <end position="282"/>
    </location>
</feature>
<feature type="domain" description="CCHC-type" evidence="3">
    <location>
        <begin position="230"/>
        <end position="245"/>
    </location>
</feature>
<dbReference type="PANTHER" id="PTHR31635:SF196">
    <property type="entry name" value="REVERSE TRANSCRIPTASE DOMAIN-CONTAINING PROTEIN-RELATED"/>
    <property type="match status" value="1"/>
</dbReference>
<keyword evidence="6" id="KW-1185">Reference proteome</keyword>
<dbReference type="GO" id="GO:0008270">
    <property type="term" value="F:zinc ion binding"/>
    <property type="evidence" value="ECO:0007669"/>
    <property type="project" value="UniProtKB-KW"/>
</dbReference>
<dbReference type="Gene3D" id="4.10.60.10">
    <property type="entry name" value="Zinc finger, CCHC-type"/>
    <property type="match status" value="1"/>
</dbReference>
<sequence length="1746" mass="198194">PNVVYEDEDIKDEIITRKATDIVQQALTPGSVLFSFPSALFGHRTEAYGMIEEQISTAVQFRTLSLYRQRPGGDLIIEANFKHKEDALKAVENGIIQSGVAYKASFVKDSTVNGKLVHVQLTIVHMPNMETFLVDLMNSLSYYGKVYQVKKYTCCGHFEGQVSVLIDTSASHVNNKGKMCGPEPLTRLIYLEAWDIYAPASFKGAPPVCHFCRQSGHIRSNCPVLAKRQCFRCKGLGHTARFCPQEEKETTIEEDFQAYEEAKTKPTKSQLTSAPQEESDSVIEEVPTNFNITSEADVIDLDEISDNDKDMGETAVLSEEVRAAENSPMVVDPKPLDRTDQGSKASKFADYADGMTMKVDSKAEMLNLSTIRKQTESRVNLAKKRSLLRGKPTTSRAEEEEQNDQVLTVNLPSKLSTDKSKPTTSATRRESKQTTRKEFGSFLRSKSLGLDVLCLQEVSKFHNQAHLNDEQVQSFSFIFPRCAFLLSKHCAIVCLKPGLVLDDCAVSIDERCITASIKDSNQKLLCTVVNTYFPATENVRHTFISHFLELPFWRDITTTPMMLLGDFNIHLHKKAEIKHARISLLMDWLQLHLVNCFPTGEVTFSPANTTIDYIFGHPSLATRLVNAQIQFLPVSWTDHCLLTVDLLAPRAQFGPGSWRFNPTLLDNPHFLPLLHKTVSIFFDSIPHLADGDKSSDNDSTNQDNWEALKRVLQCCAKQFTRGAKARFKSKVDSLQKERAEALRLLTLSIPHDTHSPVLASASVLSRHQEKIKNIEALIDQEILHETRETMLRSATRWHEEGERNNKYFYRVIKDRQVQQTIQTLKCTRTGRILSETADIMQEARSFYKRLYTPESIDLEAVDTVLQNIPSETKLTDPEGKRLLEPPSSVSVTTLLERTPKSKSPGLDGIPFEVYRHLATEFPAFMRLLTAVLSDALQGKYPNSWKQTRMVLLYKKGDPELLSNWRPLSMINCDARIFTKLLANRFNTVLPRLITPYQTGFMPHRLISDNAWINHSLMANLRSTNPSDPNVAVLLDQEKAYDRLNADYLTKVLLRFGFPTSLVSVISTLFFETQITLSINGWSSESLLQARGVRQGDPLSPLLFTLGIEPLLRTILATPLISGVSMNMIVPPVSTLKAYGPHLSQNNPLAAPATPPRIKLLSYADDLEVFLSSPEEWYALQQILDTYGLASNAKVNLSKTVLVSLSGKTHLDWQPVVEETGLEWHDTHNDNSIRYLGYPLYHNDAQLNSFLHDIKIKVERHVRILRQRRLSIRGLGMVANSLLLSKVWHLLRVLAAPVTWLKEIKKIIRDYIITFWPKAAYSDLCLKRKYGGIGLVDIEDQNQALHLIYIQRILRPPDTTDFLSPWIKHCFLLYTGHSSLLPLFLYPAHYRRQLRILPGLWQLSTLLTRLPPLTPDDSWPVNWYLELPLVCLISAPHGPTSYCDPKKLNRKYLFSDIARWLQTYKIVSCDDTPDQESLKQLTYGLYPLMGQPSFFLPESLRKKTGFCGPEILALVDNPSATPLSPSFLHWTVLAGPKQVPNAVISLSLGSLRCHWHRDMSLINQRFHPPLAVPDRLALRPFFWRQFWSLDLPSSAFTPWWRLLQSRIGYRSFLNRINPIRYPTPLCGLCGKYEDLYHFVVGCEFKSCFWLDIVDLFSLHTTFPTDLSIWAGLVSMCSFTSVPLESPVLVVLGAAFNTLWKYHWRCIIEEEQWRSTTVFDNFKIDNVYFISSWVAAVGDNTPVLAPLS</sequence>
<dbReference type="OrthoDB" id="2281256at2759"/>
<feature type="compositionally biased region" description="Polar residues" evidence="2">
    <location>
        <begin position="404"/>
        <end position="415"/>
    </location>
</feature>
<dbReference type="CDD" id="cd01650">
    <property type="entry name" value="RT_nLTR_like"/>
    <property type="match status" value="1"/>
</dbReference>
<keyword evidence="1" id="KW-0862">Zinc</keyword>
<feature type="domain" description="CCHC-type" evidence="3">
    <location>
        <begin position="209"/>
        <end position="223"/>
    </location>
</feature>
<dbReference type="PANTHER" id="PTHR31635">
    <property type="entry name" value="REVERSE TRANSCRIPTASE DOMAIN-CONTAINING PROTEIN-RELATED"/>
    <property type="match status" value="1"/>
</dbReference>
<feature type="non-terminal residue" evidence="5">
    <location>
        <position position="1"/>
    </location>
</feature>
<feature type="compositionally biased region" description="Polar residues" evidence="2">
    <location>
        <begin position="267"/>
        <end position="276"/>
    </location>
</feature>
<protein>
    <recommendedName>
        <fullName evidence="7">Reverse transcriptase domain-containing protein</fullName>
    </recommendedName>
</protein>
<feature type="region of interest" description="Disordered" evidence="2">
    <location>
        <begin position="323"/>
        <end position="343"/>
    </location>
</feature>
<accession>A0A8H7QBT0</accession>
<keyword evidence="1" id="KW-0863">Zinc-finger</keyword>
<reference evidence="5" key="1">
    <citation type="submission" date="2020-12" db="EMBL/GenBank/DDBJ databases">
        <title>Metabolic potential, ecology and presence of endohyphal bacteria is reflected in genomic diversity of Mucoromycotina.</title>
        <authorList>
            <person name="Muszewska A."/>
            <person name="Okrasinska A."/>
            <person name="Steczkiewicz K."/>
            <person name="Drgas O."/>
            <person name="Orlowska M."/>
            <person name="Perlinska-Lenart U."/>
            <person name="Aleksandrzak-Piekarczyk T."/>
            <person name="Szatraj K."/>
            <person name="Zielenkiewicz U."/>
            <person name="Pilsyk S."/>
            <person name="Malc E."/>
            <person name="Mieczkowski P."/>
            <person name="Kruszewska J.S."/>
            <person name="Biernat P."/>
            <person name="Pawlowska J."/>
        </authorList>
    </citation>
    <scope>NUCLEOTIDE SEQUENCE</scope>
    <source>
        <strain evidence="5">CBS 226.32</strain>
    </source>
</reference>
<evidence type="ECO:0000259" key="4">
    <source>
        <dbReference type="PROSITE" id="PS50878"/>
    </source>
</evidence>
<feature type="region of interest" description="Disordered" evidence="2">
    <location>
        <begin position="382"/>
        <end position="438"/>
    </location>
</feature>
<dbReference type="SUPFAM" id="SSF56672">
    <property type="entry name" value="DNA/RNA polymerases"/>
    <property type="match status" value="1"/>
</dbReference>
<evidence type="ECO:0008006" key="7">
    <source>
        <dbReference type="Google" id="ProtNLM"/>
    </source>
</evidence>
<dbReference type="InterPro" id="IPR036691">
    <property type="entry name" value="Endo/exonu/phosph_ase_sf"/>
</dbReference>
<evidence type="ECO:0000313" key="6">
    <source>
        <dbReference type="Proteomes" id="UP000650833"/>
    </source>
</evidence>
<dbReference type="InterPro" id="IPR001878">
    <property type="entry name" value="Znf_CCHC"/>
</dbReference>
<dbReference type="SUPFAM" id="SSF56219">
    <property type="entry name" value="DNase I-like"/>
    <property type="match status" value="1"/>
</dbReference>
<keyword evidence="1" id="KW-0479">Metal-binding</keyword>
<organism evidence="5 6">
    <name type="scientific">Mucor plumbeus</name>
    <dbReference type="NCBI Taxonomy" id="97098"/>
    <lineage>
        <taxon>Eukaryota</taxon>
        <taxon>Fungi</taxon>
        <taxon>Fungi incertae sedis</taxon>
        <taxon>Mucoromycota</taxon>
        <taxon>Mucoromycotina</taxon>
        <taxon>Mucoromycetes</taxon>
        <taxon>Mucorales</taxon>
        <taxon>Mucorineae</taxon>
        <taxon>Mucoraceae</taxon>
        <taxon>Mucor</taxon>
    </lineage>
</organism>
<evidence type="ECO:0000313" key="5">
    <source>
        <dbReference type="EMBL" id="KAG2189737.1"/>
    </source>
</evidence>
<dbReference type="GO" id="GO:0003824">
    <property type="term" value="F:catalytic activity"/>
    <property type="evidence" value="ECO:0007669"/>
    <property type="project" value="InterPro"/>
</dbReference>
<feature type="domain" description="Reverse transcriptase" evidence="4">
    <location>
        <begin position="933"/>
        <end position="1239"/>
    </location>
</feature>
<dbReference type="SMART" id="SM00343">
    <property type="entry name" value="ZnF_C2HC"/>
    <property type="match status" value="2"/>
</dbReference>
<dbReference type="Pfam" id="PF03372">
    <property type="entry name" value="Exo_endo_phos"/>
    <property type="match status" value="1"/>
</dbReference>
<dbReference type="InterPro" id="IPR043502">
    <property type="entry name" value="DNA/RNA_pol_sf"/>
</dbReference>
<name>A0A8H7QBT0_9FUNG</name>
<dbReference type="Pfam" id="PF00078">
    <property type="entry name" value="RVT_1"/>
    <property type="match status" value="1"/>
</dbReference>
<dbReference type="Proteomes" id="UP000650833">
    <property type="component" value="Unassembled WGS sequence"/>
</dbReference>
<evidence type="ECO:0000256" key="1">
    <source>
        <dbReference type="PROSITE-ProRule" id="PRU00047"/>
    </source>
</evidence>
<dbReference type="InterPro" id="IPR005135">
    <property type="entry name" value="Endo/exonuclease/phosphatase"/>
</dbReference>
<dbReference type="InterPro" id="IPR000477">
    <property type="entry name" value="RT_dom"/>
</dbReference>